<sequence>MASLQVRWPETSATKQKAINDAVKMQKRVVEDCNKGGKEPPPYQLSELIGKGSFGRVYKATALKTKQLVAVKIIDIDQSDTMDPRLADTYSDLLKEINALQMLGRTGAKNVNLVIEALPVAQSMWMITEYCAGGSVSTLMQPTAPGGLQEKWVIPILRETAEAIFWVHGQGIIHRDIKCANVLVTEPGDVQLCDFGVAGVIETKFDKRTTVIGTPHWMAPELFDDSASYGTEVDIWAFGAMVYEIASGLPPNVHAGMDFSKLGNYLKNNTPRLEGDQYSPGLKDLISYCLQHDPAKRPTINQIQRHGYIHNTSEAYPTHTLSHLVKGFKLWESQGGARRSLFGLGGAQAPDDLDLAAMPNDEWNFSTTADFDRQVFKDGNAQDVFDAYGNNVDYSQEKSFEETARPQQQKVKGRRRPPPQLPSIKAPLEKIFDPNTMSNYEDNSRTYYGRLGPFPESEMYPLPASDLPLRNDSAPAPDVRESLIDLDASLDGGDLASFVDLNTIRAGGSRTSLDYNDYGGPHNYDDAPLSDPIDGGKGDRRTQDWKFPSAAPPPPASANPEVFKFPATDAPANPAAFKFPMTDDPVPNAGRPSLLHRPTEPIPASATFNDLAPSQPRHMDNRASVGSLIDLDMGLVAPIPHFSRPSNDWTRPSTSHSEAGSVSGSEFGSANPFELEKHTSVYATPSTYREPSIYVSDDSEFATAVADIPSFQDPHAQDHSLTKIPVTEQARPYSLSQFADMDPEDMDGPTPQAGGPQDLAYFPPSLSQQHLQQHMDQPLQNNGPMMPLLPMAPSPQVLQGQASNHEVKEELRRMAMCLEDHLHHLNVYLDGLPVRSTGSTRSESESDVI</sequence>
<evidence type="ECO:0000256" key="1">
    <source>
        <dbReference type="ARBA" id="ARBA00008874"/>
    </source>
</evidence>
<evidence type="ECO:0000313" key="14">
    <source>
        <dbReference type="Proteomes" id="UP000887229"/>
    </source>
</evidence>
<keyword evidence="3" id="KW-0723">Serine/threonine-protein kinase</keyword>
<keyword evidence="6 13" id="KW-0418">Kinase</keyword>
<keyword evidence="4" id="KW-0808">Transferase</keyword>
<dbReference type="PROSITE" id="PS50011">
    <property type="entry name" value="PROTEIN_KINASE_DOM"/>
    <property type="match status" value="1"/>
</dbReference>
<dbReference type="PROSITE" id="PS00108">
    <property type="entry name" value="PROTEIN_KINASE_ST"/>
    <property type="match status" value="1"/>
</dbReference>
<feature type="compositionally biased region" description="Polar residues" evidence="11">
    <location>
        <begin position="645"/>
        <end position="668"/>
    </location>
</feature>
<evidence type="ECO:0000256" key="3">
    <source>
        <dbReference type="ARBA" id="ARBA00022527"/>
    </source>
</evidence>
<dbReference type="EC" id="2.7.11.1" evidence="2"/>
<feature type="binding site" evidence="10">
    <location>
        <position position="72"/>
    </location>
    <ligand>
        <name>ATP</name>
        <dbReference type="ChEBI" id="CHEBI:30616"/>
    </ligand>
</feature>
<feature type="region of interest" description="Disordered" evidence="11">
    <location>
        <begin position="509"/>
        <end position="556"/>
    </location>
</feature>
<dbReference type="Gene3D" id="3.30.200.20">
    <property type="entry name" value="Phosphorylase Kinase, domain 1"/>
    <property type="match status" value="1"/>
</dbReference>
<dbReference type="PANTHER" id="PTHR48012:SF10">
    <property type="entry name" value="FI20177P1"/>
    <property type="match status" value="1"/>
</dbReference>
<comment type="catalytic activity">
    <reaction evidence="8">
        <text>L-threonyl-[protein] + ATP = O-phospho-L-threonyl-[protein] + ADP + H(+)</text>
        <dbReference type="Rhea" id="RHEA:46608"/>
        <dbReference type="Rhea" id="RHEA-COMP:11060"/>
        <dbReference type="Rhea" id="RHEA-COMP:11605"/>
        <dbReference type="ChEBI" id="CHEBI:15378"/>
        <dbReference type="ChEBI" id="CHEBI:30013"/>
        <dbReference type="ChEBI" id="CHEBI:30616"/>
        <dbReference type="ChEBI" id="CHEBI:61977"/>
        <dbReference type="ChEBI" id="CHEBI:456216"/>
        <dbReference type="EC" id="2.7.11.1"/>
    </reaction>
</comment>
<evidence type="ECO:0000256" key="9">
    <source>
        <dbReference type="ARBA" id="ARBA00048679"/>
    </source>
</evidence>
<dbReference type="InterPro" id="IPR011009">
    <property type="entry name" value="Kinase-like_dom_sf"/>
</dbReference>
<dbReference type="PROSITE" id="PS00107">
    <property type="entry name" value="PROTEIN_KINASE_ATP"/>
    <property type="match status" value="1"/>
</dbReference>
<keyword evidence="5 10" id="KW-0547">Nucleotide-binding</keyword>
<evidence type="ECO:0000256" key="6">
    <source>
        <dbReference type="ARBA" id="ARBA00022777"/>
    </source>
</evidence>
<evidence type="ECO:0000256" key="10">
    <source>
        <dbReference type="PROSITE-ProRule" id="PRU10141"/>
    </source>
</evidence>
<accession>A0A9P7ZT51</accession>
<protein>
    <recommendedName>
        <fullName evidence="2">non-specific serine/threonine protein kinase</fullName>
        <ecNumber evidence="2">2.7.11.1</ecNumber>
    </recommendedName>
</protein>
<evidence type="ECO:0000256" key="5">
    <source>
        <dbReference type="ARBA" id="ARBA00022741"/>
    </source>
</evidence>
<dbReference type="Pfam" id="PF00069">
    <property type="entry name" value="Pkinase"/>
    <property type="match status" value="1"/>
</dbReference>
<organism evidence="13 14">
    <name type="scientific">Emericellopsis atlantica</name>
    <dbReference type="NCBI Taxonomy" id="2614577"/>
    <lineage>
        <taxon>Eukaryota</taxon>
        <taxon>Fungi</taxon>
        <taxon>Dikarya</taxon>
        <taxon>Ascomycota</taxon>
        <taxon>Pezizomycotina</taxon>
        <taxon>Sordariomycetes</taxon>
        <taxon>Hypocreomycetidae</taxon>
        <taxon>Hypocreales</taxon>
        <taxon>Bionectriaceae</taxon>
        <taxon>Emericellopsis</taxon>
    </lineage>
</organism>
<evidence type="ECO:0000256" key="2">
    <source>
        <dbReference type="ARBA" id="ARBA00012513"/>
    </source>
</evidence>
<dbReference type="GO" id="GO:0004674">
    <property type="term" value="F:protein serine/threonine kinase activity"/>
    <property type="evidence" value="ECO:0007669"/>
    <property type="project" value="UniProtKB-KW"/>
</dbReference>
<dbReference type="SUPFAM" id="SSF56112">
    <property type="entry name" value="Protein kinase-like (PK-like)"/>
    <property type="match status" value="1"/>
</dbReference>
<dbReference type="Proteomes" id="UP000887229">
    <property type="component" value="Unassembled WGS sequence"/>
</dbReference>
<comment type="caution">
    <text evidence="13">The sequence shown here is derived from an EMBL/GenBank/DDBJ whole genome shotgun (WGS) entry which is preliminary data.</text>
</comment>
<dbReference type="PANTHER" id="PTHR48012">
    <property type="entry name" value="STERILE20-LIKE KINASE, ISOFORM B-RELATED"/>
    <property type="match status" value="1"/>
</dbReference>
<dbReference type="InterPro" id="IPR017441">
    <property type="entry name" value="Protein_kinase_ATP_BS"/>
</dbReference>
<keyword evidence="7 10" id="KW-0067">ATP-binding</keyword>
<dbReference type="FunFam" id="1.10.510.10:FF:000670">
    <property type="entry name" value="Serine/threonin protein kinase, putative"/>
    <property type="match status" value="1"/>
</dbReference>
<dbReference type="GO" id="GO:0005737">
    <property type="term" value="C:cytoplasm"/>
    <property type="evidence" value="ECO:0007669"/>
    <property type="project" value="TreeGrafter"/>
</dbReference>
<comment type="similarity">
    <text evidence="1">Belongs to the protein kinase superfamily. STE Ser/Thr protein kinase family. STE20 subfamily.</text>
</comment>
<feature type="compositionally biased region" description="Basic and acidic residues" evidence="11">
    <location>
        <begin position="534"/>
        <end position="544"/>
    </location>
</feature>
<proteinExistence type="inferred from homology"/>
<gene>
    <name evidence="13" type="ORF">F5Z01DRAFT_307171</name>
</gene>
<feature type="domain" description="Protein kinase" evidence="12">
    <location>
        <begin position="43"/>
        <end position="309"/>
    </location>
</feature>
<evidence type="ECO:0000256" key="8">
    <source>
        <dbReference type="ARBA" id="ARBA00047899"/>
    </source>
</evidence>
<reference evidence="13" key="1">
    <citation type="journal article" date="2021" name="IMA Fungus">
        <title>Genomic characterization of three marine fungi, including Emericellopsis atlantica sp. nov. with signatures of a generalist lifestyle and marine biomass degradation.</title>
        <authorList>
            <person name="Hagestad O.C."/>
            <person name="Hou L."/>
            <person name="Andersen J.H."/>
            <person name="Hansen E.H."/>
            <person name="Altermark B."/>
            <person name="Li C."/>
            <person name="Kuhnert E."/>
            <person name="Cox R.J."/>
            <person name="Crous P.W."/>
            <person name="Spatafora J.W."/>
            <person name="Lail K."/>
            <person name="Amirebrahimi M."/>
            <person name="Lipzen A."/>
            <person name="Pangilinan J."/>
            <person name="Andreopoulos W."/>
            <person name="Hayes R.D."/>
            <person name="Ng V."/>
            <person name="Grigoriev I.V."/>
            <person name="Jackson S.A."/>
            <person name="Sutton T.D.S."/>
            <person name="Dobson A.D.W."/>
            <person name="Rama T."/>
        </authorList>
    </citation>
    <scope>NUCLEOTIDE SEQUENCE</scope>
    <source>
        <strain evidence="13">TS7</strain>
    </source>
</reference>
<dbReference type="GO" id="GO:0005524">
    <property type="term" value="F:ATP binding"/>
    <property type="evidence" value="ECO:0007669"/>
    <property type="project" value="UniProtKB-UniRule"/>
</dbReference>
<dbReference type="OrthoDB" id="248923at2759"/>
<dbReference type="InterPro" id="IPR008271">
    <property type="entry name" value="Ser/Thr_kinase_AS"/>
</dbReference>
<dbReference type="RefSeq" id="XP_046121797.1">
    <property type="nucleotide sequence ID" value="XM_046258917.1"/>
</dbReference>
<dbReference type="InterPro" id="IPR050629">
    <property type="entry name" value="STE20/SPS1-PAK"/>
</dbReference>
<evidence type="ECO:0000256" key="7">
    <source>
        <dbReference type="ARBA" id="ARBA00022840"/>
    </source>
</evidence>
<evidence type="ECO:0000313" key="13">
    <source>
        <dbReference type="EMBL" id="KAG9257873.1"/>
    </source>
</evidence>
<evidence type="ECO:0000256" key="11">
    <source>
        <dbReference type="SAM" id="MobiDB-lite"/>
    </source>
</evidence>
<dbReference type="EMBL" id="MU251244">
    <property type="protein sequence ID" value="KAG9257873.1"/>
    <property type="molecule type" value="Genomic_DNA"/>
</dbReference>
<feature type="region of interest" description="Disordered" evidence="11">
    <location>
        <begin position="396"/>
        <end position="427"/>
    </location>
</feature>
<dbReference type="Gene3D" id="1.10.510.10">
    <property type="entry name" value="Transferase(Phosphotransferase) domain 1"/>
    <property type="match status" value="1"/>
</dbReference>
<dbReference type="GeneID" id="70289820"/>
<dbReference type="InterPro" id="IPR000719">
    <property type="entry name" value="Prot_kinase_dom"/>
</dbReference>
<dbReference type="AlphaFoldDB" id="A0A9P7ZT51"/>
<dbReference type="SMART" id="SM00220">
    <property type="entry name" value="S_TKc"/>
    <property type="match status" value="1"/>
</dbReference>
<keyword evidence="14" id="KW-1185">Reference proteome</keyword>
<name>A0A9P7ZT51_9HYPO</name>
<evidence type="ECO:0000256" key="4">
    <source>
        <dbReference type="ARBA" id="ARBA00022679"/>
    </source>
</evidence>
<comment type="catalytic activity">
    <reaction evidence="9">
        <text>L-seryl-[protein] + ATP = O-phospho-L-seryl-[protein] + ADP + H(+)</text>
        <dbReference type="Rhea" id="RHEA:17989"/>
        <dbReference type="Rhea" id="RHEA-COMP:9863"/>
        <dbReference type="Rhea" id="RHEA-COMP:11604"/>
        <dbReference type="ChEBI" id="CHEBI:15378"/>
        <dbReference type="ChEBI" id="CHEBI:29999"/>
        <dbReference type="ChEBI" id="CHEBI:30616"/>
        <dbReference type="ChEBI" id="CHEBI:83421"/>
        <dbReference type="ChEBI" id="CHEBI:456216"/>
        <dbReference type="EC" id="2.7.11.1"/>
    </reaction>
</comment>
<evidence type="ECO:0000259" key="12">
    <source>
        <dbReference type="PROSITE" id="PS50011"/>
    </source>
</evidence>
<feature type="region of interest" description="Disordered" evidence="11">
    <location>
        <begin position="645"/>
        <end position="671"/>
    </location>
</feature>